<evidence type="ECO:0000313" key="3">
    <source>
        <dbReference type="Proteomes" id="UP000594422"/>
    </source>
</evidence>
<dbReference type="KEGG" id="vg:77951574"/>
<organism evidence="2 3">
    <name type="scientific">Providencia phage PSTCR7</name>
    <dbReference type="NCBI Taxonomy" id="2783549"/>
    <lineage>
        <taxon>Viruses</taxon>
        <taxon>Duplodnaviria</taxon>
        <taxon>Heunggongvirae</taxon>
        <taxon>Uroviricota</taxon>
        <taxon>Caudoviricetes</taxon>
        <taxon>Craquatrovirus</taxon>
        <taxon>Craquatrovirus PSTCR7</taxon>
    </lineage>
</organism>
<protein>
    <submittedName>
        <fullName evidence="2">Uncharacterized protein</fullName>
    </submittedName>
</protein>
<feature type="region of interest" description="Disordered" evidence="1">
    <location>
        <begin position="145"/>
        <end position="165"/>
    </location>
</feature>
<keyword evidence="3" id="KW-1185">Reference proteome</keyword>
<reference evidence="2 3" key="1">
    <citation type="submission" date="2020-10" db="EMBL/GenBank/DDBJ databases">
        <title>Novel bacteriophages targeting Providencia spp. as potential agents for phage therapy.</title>
        <authorList>
            <person name="Rakov C."/>
            <person name="Alkalay-Oren S."/>
            <person name="Coppenhagen-Glazer S."/>
            <person name="Hazan R."/>
        </authorList>
    </citation>
    <scope>NUCLEOTIDE SEQUENCE [LARGE SCALE GENOMIC DNA]</scope>
</reference>
<evidence type="ECO:0000313" key="2">
    <source>
        <dbReference type="EMBL" id="QPI18464.1"/>
    </source>
</evidence>
<evidence type="ECO:0000256" key="1">
    <source>
        <dbReference type="SAM" id="MobiDB-lite"/>
    </source>
</evidence>
<name>A0A7S9SUS6_9CAUD</name>
<dbReference type="RefSeq" id="YP_010675251.1">
    <property type="nucleotide sequence ID" value="NC_071001.1"/>
</dbReference>
<dbReference type="Proteomes" id="UP000594422">
    <property type="component" value="Segment"/>
</dbReference>
<proteinExistence type="predicted"/>
<sequence>MLSPEEIAAKEAAEAAKKKEAADKEAKKQADLQAKVQVATETVTREYNNLTEIVAGVGAITASVDASNVEATKQSEAQCKEQLKIARGSLKLIREQSRKFKDNEELKGAVTAAEGLVSEIEKHAKSFGEIRKAFREEEKIRKQAAAEAKKAASQMPEQNGVRRPRPETLCGQAWALMDECSSRLQQPVPVSFVLQLAPGYGLNEGNIKTEYARWKKFNAVDGRVDIPLPEVLKDLLKEPVAQTEEASEA</sequence>
<dbReference type="GeneID" id="77951574"/>
<accession>A0A7S9SUS6</accession>
<dbReference type="EMBL" id="MW057861">
    <property type="protein sequence ID" value="QPI18464.1"/>
    <property type="molecule type" value="Genomic_DNA"/>
</dbReference>